<dbReference type="EMBL" id="BARU01040169">
    <property type="protein sequence ID" value="GAH88548.1"/>
    <property type="molecule type" value="Genomic_DNA"/>
</dbReference>
<dbReference type="Gene3D" id="1.10.1610.10">
    <property type="match status" value="1"/>
</dbReference>
<protein>
    <submittedName>
        <fullName evidence="1">Uncharacterized protein</fullName>
    </submittedName>
</protein>
<sequence length="36" mass="3968">MTELLSNTIEMIKPLDEGAMAEALARHNRLTKPQGS</sequence>
<accession>X1L317</accession>
<dbReference type="GO" id="GO:0008939">
    <property type="term" value="F:nicotinate-nucleotide-dimethylbenzimidazole phosphoribosyltransferase activity"/>
    <property type="evidence" value="ECO:0007669"/>
    <property type="project" value="InterPro"/>
</dbReference>
<gene>
    <name evidence="1" type="ORF">S03H2_62144</name>
</gene>
<dbReference type="InterPro" id="IPR023195">
    <property type="entry name" value="Nict_dMeBzImd_PRibTrfase_N"/>
</dbReference>
<organism evidence="1">
    <name type="scientific">marine sediment metagenome</name>
    <dbReference type="NCBI Taxonomy" id="412755"/>
    <lineage>
        <taxon>unclassified sequences</taxon>
        <taxon>metagenomes</taxon>
        <taxon>ecological metagenomes</taxon>
    </lineage>
</organism>
<name>X1L317_9ZZZZ</name>
<feature type="non-terminal residue" evidence="1">
    <location>
        <position position="36"/>
    </location>
</feature>
<evidence type="ECO:0000313" key="1">
    <source>
        <dbReference type="EMBL" id="GAH88548.1"/>
    </source>
</evidence>
<dbReference type="AlphaFoldDB" id="X1L317"/>
<comment type="caution">
    <text evidence="1">The sequence shown here is derived from an EMBL/GenBank/DDBJ whole genome shotgun (WGS) entry which is preliminary data.</text>
</comment>
<proteinExistence type="predicted"/>
<reference evidence="1" key="1">
    <citation type="journal article" date="2014" name="Front. Microbiol.">
        <title>High frequency of phylogenetically diverse reductive dehalogenase-homologous genes in deep subseafloor sedimentary metagenomes.</title>
        <authorList>
            <person name="Kawai M."/>
            <person name="Futagami T."/>
            <person name="Toyoda A."/>
            <person name="Takaki Y."/>
            <person name="Nishi S."/>
            <person name="Hori S."/>
            <person name="Arai W."/>
            <person name="Tsubouchi T."/>
            <person name="Morono Y."/>
            <person name="Uchiyama I."/>
            <person name="Ito T."/>
            <person name="Fujiyama A."/>
            <person name="Inagaki F."/>
            <person name="Takami H."/>
        </authorList>
    </citation>
    <scope>NUCLEOTIDE SEQUENCE</scope>
    <source>
        <strain evidence="1">Expedition CK06-06</strain>
    </source>
</reference>